<accession>A0A6P5H141</accession>
<dbReference type="GO" id="GO:0005635">
    <property type="term" value="C:nuclear envelope"/>
    <property type="evidence" value="ECO:0007669"/>
    <property type="project" value="TreeGrafter"/>
</dbReference>
<keyword evidence="11" id="KW-1185">Reference proteome</keyword>
<feature type="region of interest" description="Disordered" evidence="9">
    <location>
        <begin position="902"/>
        <end position="931"/>
    </location>
</feature>
<dbReference type="GO" id="GO:0031267">
    <property type="term" value="F:small GTPase binding"/>
    <property type="evidence" value="ECO:0007669"/>
    <property type="project" value="InterPro"/>
</dbReference>
<dbReference type="GO" id="GO:0005829">
    <property type="term" value="C:cytosol"/>
    <property type="evidence" value="ECO:0007669"/>
    <property type="project" value="TreeGrafter"/>
</dbReference>
<dbReference type="Gene3D" id="1.25.10.10">
    <property type="entry name" value="Leucine-rich Repeat Variant"/>
    <property type="match status" value="1"/>
</dbReference>
<dbReference type="PANTHER" id="PTHR10997:SF18">
    <property type="entry name" value="D-IMPORTIN 7_RANBP7"/>
    <property type="match status" value="1"/>
</dbReference>
<evidence type="ECO:0000256" key="6">
    <source>
        <dbReference type="ARBA" id="ARBA00022927"/>
    </source>
</evidence>
<dbReference type="Pfam" id="PF25758">
    <property type="entry name" value="TPR_IPO11"/>
    <property type="match status" value="1"/>
</dbReference>
<feature type="compositionally biased region" description="Acidic residues" evidence="9">
    <location>
        <begin position="918"/>
        <end position="931"/>
    </location>
</feature>
<evidence type="ECO:0000313" key="11">
    <source>
        <dbReference type="Proteomes" id="UP000515123"/>
    </source>
</evidence>
<evidence type="ECO:0000256" key="2">
    <source>
        <dbReference type="ARBA" id="ARBA00004496"/>
    </source>
</evidence>
<dbReference type="SUPFAM" id="SSF48371">
    <property type="entry name" value="ARM repeat"/>
    <property type="match status" value="1"/>
</dbReference>
<dbReference type="PANTHER" id="PTHR10997">
    <property type="entry name" value="IMPORTIN-7, 8, 11"/>
    <property type="match status" value="1"/>
</dbReference>
<feature type="domain" description="Importin N-terminal" evidence="10">
    <location>
        <begin position="24"/>
        <end position="99"/>
    </location>
</feature>
<keyword evidence="5" id="KW-0963">Cytoplasm</keyword>
<dbReference type="AlphaFoldDB" id="A0A6P5H141"/>
<organism evidence="11 12">
    <name type="scientific">Ananas comosus</name>
    <name type="common">Pineapple</name>
    <name type="synonym">Ananas ananas</name>
    <dbReference type="NCBI Taxonomy" id="4615"/>
    <lineage>
        <taxon>Eukaryota</taxon>
        <taxon>Viridiplantae</taxon>
        <taxon>Streptophyta</taxon>
        <taxon>Embryophyta</taxon>
        <taxon>Tracheophyta</taxon>
        <taxon>Spermatophyta</taxon>
        <taxon>Magnoliopsida</taxon>
        <taxon>Liliopsida</taxon>
        <taxon>Poales</taxon>
        <taxon>Bromeliaceae</taxon>
        <taxon>Bromelioideae</taxon>
        <taxon>Ananas</taxon>
    </lineage>
</organism>
<dbReference type="GO" id="GO:0006606">
    <property type="term" value="P:protein import into nucleus"/>
    <property type="evidence" value="ECO:0007669"/>
    <property type="project" value="TreeGrafter"/>
</dbReference>
<sequence>MDPRSLALVLRGALSPVPEERRAAEEALTEFQCTPQHLVTLLQIIVDDTCDMAVRHVGSIHLKNFVAKNWLPFKPGEPQKISEGDKSIVRTNILRVVVEVPGLLRAQVIECIRTIINVDYPEQWPGLLHWIKCNLHSQDQHVLGALYVLLVLIRKYHFKFNEERLPLSVIVEDIFLHLLTVFNKTIRIANPSTEVADLIKNICKIFWSSVYVEIPKQLCDPNIFNSWMVLFLTILGRTIHMEGQPSDPDDKKLQGWWKVKKWTIIIFTTLLKRFDDLKPQTPDMRIIAQMFYKKYAAKILECHLKYLNVLRSGGYLPDRVIVLVFQYLQSCILNNSIYRLLHPRLDIIIFEIIFPLMCFNDNDGKLWKEDPHEYVRKRYVFADSLQDLYSPRSAAVDLLLVLLTKCEKCCFQKFIHFIGETFRRYNEAPIDAKPYSLKCGALHAIGVLSSILKQMEPYKSQLECMLLTHVIPDFMSSVAHLRAKAAWVAGLYADIEFSEQNYFQMAMNCAISGLCDPELPVQVDSVFALSCFMEACKDLNEIRRILPRLLNDMFKLMGEVDNDDVVCTLEILVVKFGEEMAPYAIGLCENLAAAFWKRMNISEANVEAEDSIPVAAVGCLHAISIVLESVNKLSHLYVQIEPILLPIMQRMLTPEGEEVFEEVIEIVTYMTYFSPTISMAMWSLWPLIMDALQDWAVDFFENILVPLNNYISRDTAHFLACKEPDYQQSLWVTLSSIITDKNLNDDNIEPAPKLIAAVLQNCKGHVDHWIQPYLIVTIDRLHRTEKPYLKCLLVQVIANALYYNASLTLDTLHKLGVTTEIFNFWFELLQVDKSGRRANFRRAHDKKVCCLGLTSLLGLLAEKLPQDAFKSVFIAILALLVSYKNQATAADDEDDRVDELDQEMRIDVEDGNRKENGENDESDDDYCDDEDLQSPIDEVDPFIFFVETVQVIQASDPARFHNFMGSLDLHNRTLAVCIDQHAEERRNRDGKGDSQEQPQSGRGLIQLWRRW</sequence>
<evidence type="ECO:0000256" key="5">
    <source>
        <dbReference type="ARBA" id="ARBA00022490"/>
    </source>
</evidence>
<reference evidence="12" key="2">
    <citation type="submission" date="2025-08" db="UniProtKB">
        <authorList>
            <consortium name="RefSeq"/>
        </authorList>
    </citation>
    <scope>IDENTIFICATION</scope>
    <source>
        <tissue evidence="12">Leaf</tissue>
    </source>
</reference>
<dbReference type="PROSITE" id="PS50166">
    <property type="entry name" value="IMPORTIN_B_NT"/>
    <property type="match status" value="1"/>
</dbReference>
<evidence type="ECO:0000256" key="1">
    <source>
        <dbReference type="ARBA" id="ARBA00004123"/>
    </source>
</evidence>
<dbReference type="SMART" id="SM00913">
    <property type="entry name" value="IBN_N"/>
    <property type="match status" value="1"/>
</dbReference>
<reference evidence="11" key="1">
    <citation type="journal article" date="2015" name="Nat. Genet.">
        <title>The pineapple genome and the evolution of CAM photosynthesis.</title>
        <authorList>
            <person name="Ming R."/>
            <person name="VanBuren R."/>
            <person name="Wai C.M."/>
            <person name="Tang H."/>
            <person name="Schatz M.C."/>
            <person name="Bowers J.E."/>
            <person name="Lyons E."/>
            <person name="Wang M.L."/>
            <person name="Chen J."/>
            <person name="Biggers E."/>
            <person name="Zhang J."/>
            <person name="Huang L."/>
            <person name="Zhang L."/>
            <person name="Miao W."/>
            <person name="Zhang J."/>
            <person name="Ye Z."/>
            <person name="Miao C."/>
            <person name="Lin Z."/>
            <person name="Wang H."/>
            <person name="Zhou H."/>
            <person name="Yim W.C."/>
            <person name="Priest H.D."/>
            <person name="Zheng C."/>
            <person name="Woodhouse M."/>
            <person name="Edger P.P."/>
            <person name="Guyot R."/>
            <person name="Guo H.B."/>
            <person name="Guo H."/>
            <person name="Zheng G."/>
            <person name="Singh R."/>
            <person name="Sharma A."/>
            <person name="Min X."/>
            <person name="Zheng Y."/>
            <person name="Lee H."/>
            <person name="Gurtowski J."/>
            <person name="Sedlazeck F.J."/>
            <person name="Harkess A."/>
            <person name="McKain M.R."/>
            <person name="Liao Z."/>
            <person name="Fang J."/>
            <person name="Liu J."/>
            <person name="Zhang X."/>
            <person name="Zhang Q."/>
            <person name="Hu W."/>
            <person name="Qin Y."/>
            <person name="Wang K."/>
            <person name="Chen L.Y."/>
            <person name="Shirley N."/>
            <person name="Lin Y.R."/>
            <person name="Liu L.Y."/>
            <person name="Hernandez A.G."/>
            <person name="Wright C.L."/>
            <person name="Bulone V."/>
            <person name="Tuskan G.A."/>
            <person name="Heath K."/>
            <person name="Zee F."/>
            <person name="Moore P.H."/>
            <person name="Sunkar R."/>
            <person name="Leebens-Mack J.H."/>
            <person name="Mockler T."/>
            <person name="Bennetzen J.L."/>
            <person name="Freeling M."/>
            <person name="Sankoff D."/>
            <person name="Paterson A.H."/>
            <person name="Zhu X."/>
            <person name="Yang X."/>
            <person name="Smith J.A."/>
            <person name="Cushman J.C."/>
            <person name="Paull R.E."/>
            <person name="Yu Q."/>
        </authorList>
    </citation>
    <scope>NUCLEOTIDE SEQUENCE [LARGE SCALE GENOMIC DNA]</scope>
    <source>
        <strain evidence="11">cv. F153</strain>
    </source>
</reference>
<protein>
    <submittedName>
        <fullName evidence="12">Importin beta-like SAD2 isoform X1</fullName>
    </submittedName>
</protein>
<dbReference type="InterPro" id="IPR016024">
    <property type="entry name" value="ARM-type_fold"/>
</dbReference>
<dbReference type="InterPro" id="IPR011989">
    <property type="entry name" value="ARM-like"/>
</dbReference>
<dbReference type="InterPro" id="IPR001494">
    <property type="entry name" value="Importin-beta_N"/>
</dbReference>
<evidence type="ECO:0000256" key="3">
    <source>
        <dbReference type="ARBA" id="ARBA00007991"/>
    </source>
</evidence>
<dbReference type="OrthoDB" id="760868at2759"/>
<evidence type="ECO:0000313" key="12">
    <source>
        <dbReference type="RefSeq" id="XP_020111633.1"/>
    </source>
</evidence>
<proteinExistence type="inferred from homology"/>
<dbReference type="Pfam" id="PF03810">
    <property type="entry name" value="IBN_N"/>
    <property type="match status" value="1"/>
</dbReference>
<feature type="compositionally biased region" description="Basic and acidic residues" evidence="9">
    <location>
        <begin position="902"/>
        <end position="917"/>
    </location>
</feature>
<keyword evidence="8" id="KW-0539">Nucleus</keyword>
<evidence type="ECO:0000256" key="9">
    <source>
        <dbReference type="SAM" id="MobiDB-lite"/>
    </source>
</evidence>
<dbReference type="InterPro" id="IPR058669">
    <property type="entry name" value="TPR_IPO7/11-like"/>
</dbReference>
<evidence type="ECO:0000259" key="10">
    <source>
        <dbReference type="PROSITE" id="PS50166"/>
    </source>
</evidence>
<evidence type="ECO:0000256" key="7">
    <source>
        <dbReference type="ARBA" id="ARBA00022990"/>
    </source>
</evidence>
<keyword evidence="6" id="KW-0653">Protein transport</keyword>
<comment type="similarity">
    <text evidence="3">Belongs to the importin beta family.</text>
</comment>
<evidence type="ECO:0000256" key="8">
    <source>
        <dbReference type="ARBA" id="ARBA00023242"/>
    </source>
</evidence>
<keyword evidence="7" id="KW-0007">Acetylation</keyword>
<comment type="subcellular location">
    <subcellularLocation>
        <location evidence="2">Cytoplasm</location>
    </subcellularLocation>
    <subcellularLocation>
        <location evidence="1">Nucleus</location>
    </subcellularLocation>
</comment>
<gene>
    <name evidence="12" type="primary">LOC109726461</name>
</gene>
<dbReference type="Proteomes" id="UP000515123">
    <property type="component" value="Linkage group 21"/>
</dbReference>
<dbReference type="FunFam" id="1.25.10.10:FF:000177">
    <property type="entry name" value="Importin beta-like SAD2"/>
    <property type="match status" value="1"/>
</dbReference>
<dbReference type="RefSeq" id="XP_020111633.1">
    <property type="nucleotide sequence ID" value="XM_020256044.1"/>
</dbReference>
<keyword evidence="4" id="KW-0813">Transport</keyword>
<evidence type="ECO:0000256" key="4">
    <source>
        <dbReference type="ARBA" id="ARBA00022448"/>
    </source>
</evidence>
<name>A0A6P5H141_ANACO</name>
<dbReference type="GeneID" id="109726461"/>